<gene>
    <name evidence="2" type="ORF">ATZ36_05795</name>
    <name evidence="1" type="ORF">ATZ36_07140</name>
</gene>
<proteinExistence type="predicted"/>
<dbReference type="EMBL" id="LNVX01000443">
    <property type="protein sequence ID" value="OEG70182.1"/>
    <property type="molecule type" value="Genomic_DNA"/>
</dbReference>
<reference evidence="2 3" key="1">
    <citation type="submission" date="2015-11" db="EMBL/GenBank/DDBJ databases">
        <title>Evidence for parallel genomic evolution in an endosymbiosis of termite gut flagellates.</title>
        <authorList>
            <person name="Zheng H."/>
        </authorList>
    </citation>
    <scope>NUCLEOTIDE SEQUENCE [LARGE SCALE GENOMIC DNA]</scope>
    <source>
        <strain evidence="2 3">CET450</strain>
    </source>
</reference>
<dbReference type="EMBL" id="LNVX01000534">
    <property type="protein sequence ID" value="OEG69905.1"/>
    <property type="molecule type" value="Genomic_DNA"/>
</dbReference>
<sequence length="79" mass="9008">MLEVFDEMKNFVKMKTIIIPIASGITTRFIEDNIQKNVLAIRAMLDIPSLVLSVATVLCKWRLVSNEQLQKAERLFSAI</sequence>
<evidence type="ECO:0000313" key="2">
    <source>
        <dbReference type="EMBL" id="OEG70182.1"/>
    </source>
</evidence>
<name>A0A1E5II58_ENDTX</name>
<evidence type="ECO:0000313" key="1">
    <source>
        <dbReference type="EMBL" id="OEG69905.1"/>
    </source>
</evidence>
<evidence type="ECO:0000313" key="3">
    <source>
        <dbReference type="Proteomes" id="UP000095237"/>
    </source>
</evidence>
<dbReference type="Proteomes" id="UP000095237">
    <property type="component" value="Unassembled WGS sequence"/>
</dbReference>
<dbReference type="InterPro" id="IPR036291">
    <property type="entry name" value="NAD(P)-bd_dom_sf"/>
</dbReference>
<comment type="caution">
    <text evidence="2">The sequence shown here is derived from an EMBL/GenBank/DDBJ whole genome shotgun (WGS) entry which is preliminary data.</text>
</comment>
<accession>A0A1E5II58</accession>
<keyword evidence="3" id="KW-1185">Reference proteome</keyword>
<organism evidence="2 3">
    <name type="scientific">Endomicrobium trichonymphae</name>
    <dbReference type="NCBI Taxonomy" id="1408204"/>
    <lineage>
        <taxon>Bacteria</taxon>
        <taxon>Pseudomonadati</taxon>
        <taxon>Elusimicrobiota</taxon>
        <taxon>Endomicrobiia</taxon>
        <taxon>Endomicrobiales</taxon>
        <taxon>Endomicrobiaceae</taxon>
        <taxon>Candidatus Endomicrobiellum</taxon>
    </lineage>
</organism>
<protein>
    <submittedName>
        <fullName evidence="2">Uncharacterized protein</fullName>
    </submittedName>
</protein>
<dbReference type="Gene3D" id="3.40.50.720">
    <property type="entry name" value="NAD(P)-binding Rossmann-like Domain"/>
    <property type="match status" value="1"/>
</dbReference>
<dbReference type="SUPFAM" id="SSF51735">
    <property type="entry name" value="NAD(P)-binding Rossmann-fold domains"/>
    <property type="match status" value="1"/>
</dbReference>
<dbReference type="AlphaFoldDB" id="A0A1E5II58"/>